<protein>
    <submittedName>
        <fullName evidence="3">Glycosyltransferase involved in cell wall biogenesis</fullName>
    </submittedName>
</protein>
<sequence length="292" mass="32393">MTTNCTQKLSIIIPAKNEAHSLRTLLPELRDNHPEAEILIVNDGSTDDTAKLADEIEGITLLNLPYSLGNGGAVKQGTRAAMGDVFIFMDADGQHPAKDTPRLLQRFNEGGFDMVIGARIKGSQASLGRSIANRFYNRLATWMSGHTIPDLTSGFRVVNAAKFKMFLHLLPNGFSYPTTITMSFFRSGYTVAYEPIKAEAREGKSHIKPLRDGMRFLLIIFKIGSFYSPLKLFLPISLITFTSGIGLYAFTYFTQGRFTNMSALLLSTSLLVFLIGLVSEQITSLMFSRREK</sequence>
<proteinExistence type="predicted"/>
<dbReference type="SUPFAM" id="SSF53448">
    <property type="entry name" value="Nucleotide-diphospho-sugar transferases"/>
    <property type="match status" value="1"/>
</dbReference>
<evidence type="ECO:0000313" key="3">
    <source>
        <dbReference type="EMBL" id="VAX07700.1"/>
    </source>
</evidence>
<dbReference type="Pfam" id="PF00535">
    <property type="entry name" value="Glycos_transf_2"/>
    <property type="match status" value="1"/>
</dbReference>
<gene>
    <name evidence="3" type="ORF">MNBD_GAMMA26-814</name>
</gene>
<name>A0A3B1BBG8_9ZZZZ</name>
<reference evidence="3" key="1">
    <citation type="submission" date="2018-06" db="EMBL/GenBank/DDBJ databases">
        <authorList>
            <person name="Zhirakovskaya E."/>
        </authorList>
    </citation>
    <scope>NUCLEOTIDE SEQUENCE</scope>
</reference>
<accession>A0A3B1BBG8</accession>
<dbReference type="InterPro" id="IPR029044">
    <property type="entry name" value="Nucleotide-diphossugar_trans"/>
</dbReference>
<dbReference type="AlphaFoldDB" id="A0A3B1BBG8"/>
<keyword evidence="1" id="KW-1133">Transmembrane helix</keyword>
<keyword evidence="1" id="KW-0472">Membrane</keyword>
<dbReference type="PANTHER" id="PTHR48090">
    <property type="entry name" value="UNDECAPRENYL-PHOSPHATE 4-DEOXY-4-FORMAMIDO-L-ARABINOSE TRANSFERASE-RELATED"/>
    <property type="match status" value="1"/>
</dbReference>
<dbReference type="InterPro" id="IPR050256">
    <property type="entry name" value="Glycosyltransferase_2"/>
</dbReference>
<feature type="transmembrane region" description="Helical" evidence="1">
    <location>
        <begin position="263"/>
        <end position="287"/>
    </location>
</feature>
<dbReference type="EMBL" id="UOFX01000029">
    <property type="protein sequence ID" value="VAX07700.1"/>
    <property type="molecule type" value="Genomic_DNA"/>
</dbReference>
<evidence type="ECO:0000256" key="1">
    <source>
        <dbReference type="SAM" id="Phobius"/>
    </source>
</evidence>
<evidence type="ECO:0000259" key="2">
    <source>
        <dbReference type="Pfam" id="PF00535"/>
    </source>
</evidence>
<dbReference type="Gene3D" id="3.90.550.10">
    <property type="entry name" value="Spore Coat Polysaccharide Biosynthesis Protein SpsA, Chain A"/>
    <property type="match status" value="1"/>
</dbReference>
<keyword evidence="1" id="KW-0812">Transmembrane</keyword>
<keyword evidence="3" id="KW-0808">Transferase</keyword>
<dbReference type="GO" id="GO:0016740">
    <property type="term" value="F:transferase activity"/>
    <property type="evidence" value="ECO:0007669"/>
    <property type="project" value="UniProtKB-KW"/>
</dbReference>
<dbReference type="CDD" id="cd04179">
    <property type="entry name" value="DPM_DPG-synthase_like"/>
    <property type="match status" value="1"/>
</dbReference>
<dbReference type="InterPro" id="IPR001173">
    <property type="entry name" value="Glyco_trans_2-like"/>
</dbReference>
<feature type="transmembrane region" description="Helical" evidence="1">
    <location>
        <begin position="232"/>
        <end position="251"/>
    </location>
</feature>
<feature type="domain" description="Glycosyltransferase 2-like" evidence="2">
    <location>
        <begin position="10"/>
        <end position="162"/>
    </location>
</feature>
<organism evidence="3">
    <name type="scientific">hydrothermal vent metagenome</name>
    <dbReference type="NCBI Taxonomy" id="652676"/>
    <lineage>
        <taxon>unclassified sequences</taxon>
        <taxon>metagenomes</taxon>
        <taxon>ecological metagenomes</taxon>
    </lineage>
</organism>
<dbReference type="PANTHER" id="PTHR48090:SF7">
    <property type="entry name" value="RFBJ PROTEIN"/>
    <property type="match status" value="1"/>
</dbReference>